<name>A0ABQ7YDW7_BRANA</name>
<sequence>MTLFLLRRPQLLRLFTGFSGIVPANSDQVPKASQSLADPQTQSVVPHQTEETMEEEPALFVPSIGAWSKPLVLKFSPPCTPPEPSTPRSYDPQLVQGQIENFWPSLEESIIHKKKKSLQTVTPSPNLPVTKLPPTELKEDGSLCFLWAGRMNPATRNLYRASRPTFRLDGTPEIIIPTKDCVTPKVPVESIKANNIMSEMHDQAVDQFLGQELGPHKTVAISHKDSSTTFGQSLLDVKFALSSTLAGTSSAHTSPQVMDDVPSEIIMNE</sequence>
<evidence type="ECO:0000313" key="1">
    <source>
        <dbReference type="EMBL" id="KAH0866380.1"/>
    </source>
</evidence>
<gene>
    <name evidence="1" type="ORF">HID58_083591</name>
</gene>
<evidence type="ECO:0000313" key="2">
    <source>
        <dbReference type="Proteomes" id="UP000824890"/>
    </source>
</evidence>
<protein>
    <submittedName>
        <fullName evidence="1">Uncharacterized protein</fullName>
    </submittedName>
</protein>
<organism evidence="1 2">
    <name type="scientific">Brassica napus</name>
    <name type="common">Rape</name>
    <dbReference type="NCBI Taxonomy" id="3708"/>
    <lineage>
        <taxon>Eukaryota</taxon>
        <taxon>Viridiplantae</taxon>
        <taxon>Streptophyta</taxon>
        <taxon>Embryophyta</taxon>
        <taxon>Tracheophyta</taxon>
        <taxon>Spermatophyta</taxon>
        <taxon>Magnoliopsida</taxon>
        <taxon>eudicotyledons</taxon>
        <taxon>Gunneridae</taxon>
        <taxon>Pentapetalae</taxon>
        <taxon>rosids</taxon>
        <taxon>malvids</taxon>
        <taxon>Brassicales</taxon>
        <taxon>Brassicaceae</taxon>
        <taxon>Brassiceae</taxon>
        <taxon>Brassica</taxon>
    </lineage>
</organism>
<reference evidence="1 2" key="1">
    <citation type="submission" date="2021-05" db="EMBL/GenBank/DDBJ databases">
        <title>Genome Assembly of Synthetic Allotetraploid Brassica napus Reveals Homoeologous Exchanges between Subgenomes.</title>
        <authorList>
            <person name="Davis J.T."/>
        </authorList>
    </citation>
    <scope>NUCLEOTIDE SEQUENCE [LARGE SCALE GENOMIC DNA]</scope>
    <source>
        <strain evidence="2">cv. Da-Ae</strain>
        <tissue evidence="1">Seedling</tissue>
    </source>
</reference>
<feature type="non-terminal residue" evidence="1">
    <location>
        <position position="269"/>
    </location>
</feature>
<dbReference type="Proteomes" id="UP000824890">
    <property type="component" value="Unassembled WGS sequence"/>
</dbReference>
<accession>A0ABQ7YDW7</accession>
<comment type="caution">
    <text evidence="1">The sequence shown here is derived from an EMBL/GenBank/DDBJ whole genome shotgun (WGS) entry which is preliminary data.</text>
</comment>
<dbReference type="EMBL" id="JAGKQM010000018">
    <property type="protein sequence ID" value="KAH0866380.1"/>
    <property type="molecule type" value="Genomic_DNA"/>
</dbReference>
<keyword evidence="2" id="KW-1185">Reference proteome</keyword>
<proteinExistence type="predicted"/>